<evidence type="ECO:0000313" key="5">
    <source>
        <dbReference type="EMBL" id="ENV60626.1"/>
    </source>
</evidence>
<evidence type="ECO:0000313" key="6">
    <source>
        <dbReference type="Proteomes" id="UP000018433"/>
    </source>
</evidence>
<name>A0ABP2U727_9GAMM</name>
<gene>
    <name evidence="5" type="ORF">F950_01347</name>
</gene>
<evidence type="ECO:0008006" key="7">
    <source>
        <dbReference type="Google" id="ProtNLM"/>
    </source>
</evidence>
<evidence type="ECO:0000256" key="1">
    <source>
        <dbReference type="ARBA" id="ARBA00005523"/>
    </source>
</evidence>
<protein>
    <recommendedName>
        <fullName evidence="7">Cytochrome b562</fullName>
    </recommendedName>
</protein>
<keyword evidence="6" id="KW-1185">Reference proteome</keyword>
<comment type="similarity">
    <text evidence="1">Belongs to the cytochrome b562 family.</text>
</comment>
<dbReference type="SUPFAM" id="SSF47175">
    <property type="entry name" value="Cytochromes"/>
    <property type="match status" value="1"/>
</dbReference>
<dbReference type="EMBL" id="APPV01000008">
    <property type="protein sequence ID" value="ENV60626.1"/>
    <property type="molecule type" value="Genomic_DNA"/>
</dbReference>
<dbReference type="Gene3D" id="1.20.120.10">
    <property type="entry name" value="Cytochrome c/b562"/>
    <property type="match status" value="1"/>
</dbReference>
<evidence type="ECO:0000256" key="4">
    <source>
        <dbReference type="SAM" id="SignalP"/>
    </source>
</evidence>
<dbReference type="NCBIfam" id="NF011632">
    <property type="entry name" value="PRK15058.1"/>
    <property type="match status" value="1"/>
</dbReference>
<dbReference type="InterPro" id="IPR009155">
    <property type="entry name" value="Cyt_b562"/>
</dbReference>
<organism evidence="5 6">
    <name type="scientific">Acinetobacter soli NIPH 2899</name>
    <dbReference type="NCBI Taxonomy" id="1217677"/>
    <lineage>
        <taxon>Bacteria</taxon>
        <taxon>Pseudomonadati</taxon>
        <taxon>Pseudomonadota</taxon>
        <taxon>Gammaproteobacteria</taxon>
        <taxon>Moraxellales</taxon>
        <taxon>Moraxellaceae</taxon>
        <taxon>Acinetobacter</taxon>
    </lineage>
</organism>
<accession>A0ABP2U727</accession>
<proteinExistence type="inferred from homology"/>
<feature type="signal peptide" evidence="4">
    <location>
        <begin position="1"/>
        <end position="44"/>
    </location>
</feature>
<evidence type="ECO:0000256" key="3">
    <source>
        <dbReference type="SAM" id="MobiDB-lite"/>
    </source>
</evidence>
<feature type="chain" id="PRO_5047438231" description="Cytochrome b562" evidence="4">
    <location>
        <begin position="45"/>
        <end position="150"/>
    </location>
</feature>
<dbReference type="Pfam" id="PF07361">
    <property type="entry name" value="Cytochrom_B562"/>
    <property type="match status" value="1"/>
</dbReference>
<keyword evidence="2 4" id="KW-0732">Signal</keyword>
<dbReference type="InterPro" id="IPR010980">
    <property type="entry name" value="Cyt_c/b562"/>
</dbReference>
<comment type="caution">
    <text evidence="5">The sequence shown here is derived from an EMBL/GenBank/DDBJ whole genome shotgun (WGS) entry which is preliminary data.</text>
</comment>
<reference evidence="5 6" key="1">
    <citation type="submission" date="2013-02" db="EMBL/GenBank/DDBJ databases">
        <title>The Genome Sequence of Acinetobacter soli NIPH 2899.</title>
        <authorList>
            <consortium name="The Broad Institute Genome Sequencing Platform"/>
            <consortium name="The Broad Institute Genome Sequencing Center for Infectious Disease"/>
            <person name="Cerqueira G."/>
            <person name="Feldgarden M."/>
            <person name="Courvalin P."/>
            <person name="Perichon B."/>
            <person name="Grillot-Courvalin C."/>
            <person name="Clermont D."/>
            <person name="Rocha E."/>
            <person name="Yoon E.-J."/>
            <person name="Nemec A."/>
            <person name="Walker B."/>
            <person name="Young S.K."/>
            <person name="Zeng Q."/>
            <person name="Gargeya S."/>
            <person name="Fitzgerald M."/>
            <person name="Haas B."/>
            <person name="Abouelleil A."/>
            <person name="Alvarado L."/>
            <person name="Arachchi H.M."/>
            <person name="Berlin A.M."/>
            <person name="Chapman S.B."/>
            <person name="Dewar J."/>
            <person name="Goldberg J."/>
            <person name="Griggs A."/>
            <person name="Gujja S."/>
            <person name="Hansen M."/>
            <person name="Howarth C."/>
            <person name="Imamovic A."/>
            <person name="Larimer J."/>
            <person name="McCowan C."/>
            <person name="Murphy C."/>
            <person name="Neiman D."/>
            <person name="Pearson M."/>
            <person name="Priest M."/>
            <person name="Roberts A."/>
            <person name="Saif S."/>
            <person name="Shea T."/>
            <person name="Sisk P."/>
            <person name="Sykes S."/>
            <person name="Wortman J."/>
            <person name="Nusbaum C."/>
            <person name="Birren B."/>
        </authorList>
    </citation>
    <scope>NUCLEOTIDE SEQUENCE [LARGE SCALE GENOMIC DNA]</scope>
    <source>
        <strain evidence="5 6">NIPH 2899</strain>
    </source>
</reference>
<feature type="region of interest" description="Disordered" evidence="3">
    <location>
        <begin position="81"/>
        <end position="100"/>
    </location>
</feature>
<evidence type="ECO:0000256" key="2">
    <source>
        <dbReference type="ARBA" id="ARBA00022729"/>
    </source>
</evidence>
<dbReference type="PIRSF" id="PIRSF000029">
    <property type="entry name" value="Cytochrome_b562"/>
    <property type="match status" value="1"/>
</dbReference>
<sequence>MFFSKLYIFKREIISVKWTECMNKKLIGSLLLASCLSVSHLTMAASLQNNMISIATSYSDFSKASNAKDAEMALSKMKMAALDSKKSKPPKLANKPDNSPEVMGYHAGLDQLVAEIDKTNLLVKAGKLDQAKIEGKKLIDIRNSNHKKFK</sequence>
<dbReference type="Proteomes" id="UP000018433">
    <property type="component" value="Unassembled WGS sequence"/>
</dbReference>